<evidence type="ECO:0000256" key="1">
    <source>
        <dbReference type="ARBA" id="ARBA00006383"/>
    </source>
</evidence>
<dbReference type="PANTHER" id="PTHR11104:SF0">
    <property type="entry name" value="SPBETA PROPHAGE-DERIVED AMINOGLYCOSIDE N(3')-ACETYLTRANSFERASE-LIKE PROTEIN YOKD"/>
    <property type="match status" value="1"/>
</dbReference>
<organism evidence="6 7">
    <name type="scientific">Ramlibacter ginsenosidimutans</name>
    <dbReference type="NCBI Taxonomy" id="502333"/>
    <lineage>
        <taxon>Bacteria</taxon>
        <taxon>Pseudomonadati</taxon>
        <taxon>Pseudomonadota</taxon>
        <taxon>Betaproteobacteria</taxon>
        <taxon>Burkholderiales</taxon>
        <taxon>Comamonadaceae</taxon>
        <taxon>Ramlibacter</taxon>
    </lineage>
</organism>
<evidence type="ECO:0000256" key="2">
    <source>
        <dbReference type="ARBA" id="ARBA00012882"/>
    </source>
</evidence>
<evidence type="ECO:0000256" key="5">
    <source>
        <dbReference type="RuleBase" id="RU365031"/>
    </source>
</evidence>
<keyword evidence="4 5" id="KW-0012">Acyltransferase</keyword>
<dbReference type="GO" id="GO:0046677">
    <property type="term" value="P:response to antibiotic"/>
    <property type="evidence" value="ECO:0007669"/>
    <property type="project" value="UniProtKB-KW"/>
</dbReference>
<dbReference type="InterPro" id="IPR028345">
    <property type="entry name" value="Antibiotic_NAT-like"/>
</dbReference>
<evidence type="ECO:0000256" key="4">
    <source>
        <dbReference type="ARBA" id="ARBA00023315"/>
    </source>
</evidence>
<dbReference type="AlphaFoldDB" id="A0A934WMK6"/>
<dbReference type="Pfam" id="PF02522">
    <property type="entry name" value="Antibiotic_NAT"/>
    <property type="match status" value="1"/>
</dbReference>
<evidence type="ECO:0000313" key="6">
    <source>
        <dbReference type="EMBL" id="MBK6006603.1"/>
    </source>
</evidence>
<reference evidence="6" key="1">
    <citation type="journal article" date="2012" name="J. Microbiol. Biotechnol.">
        <title>Ramlibacter ginsenosidimutans sp. nov., with ginsenoside-converting activity.</title>
        <authorList>
            <person name="Wang L."/>
            <person name="An D.S."/>
            <person name="Kim S.G."/>
            <person name="Jin F.X."/>
            <person name="Kim S.C."/>
            <person name="Lee S.T."/>
            <person name="Im W.T."/>
        </authorList>
    </citation>
    <scope>NUCLEOTIDE SEQUENCE</scope>
    <source>
        <strain evidence="6">KACC 17527</strain>
    </source>
</reference>
<name>A0A934WMK6_9BURK</name>
<dbReference type="Proteomes" id="UP000630528">
    <property type="component" value="Unassembled WGS sequence"/>
</dbReference>
<evidence type="ECO:0000256" key="3">
    <source>
        <dbReference type="ARBA" id="ARBA00022679"/>
    </source>
</evidence>
<gene>
    <name evidence="6" type="primary">aac(3)</name>
    <name evidence="6" type="ORF">JJB11_10910</name>
</gene>
<keyword evidence="7" id="KW-1185">Reference proteome</keyword>
<protein>
    <recommendedName>
        <fullName evidence="2 5">Aminoglycoside N(3)-acetyltransferase</fullName>
        <ecNumber evidence="5">2.3.1.-</ecNumber>
    </recommendedName>
</protein>
<dbReference type="NCBIfam" id="NF033082">
    <property type="entry name" value="AAC_3"/>
    <property type="match status" value="1"/>
</dbReference>
<proteinExistence type="inferred from homology"/>
<reference evidence="6" key="2">
    <citation type="submission" date="2021-01" db="EMBL/GenBank/DDBJ databases">
        <authorList>
            <person name="Kang M."/>
        </authorList>
    </citation>
    <scope>NUCLEOTIDE SEQUENCE</scope>
    <source>
        <strain evidence="6">KACC 17527</strain>
    </source>
</reference>
<dbReference type="EC" id="2.3.1.-" evidence="5"/>
<keyword evidence="3 5" id="KW-0808">Transferase</keyword>
<sequence>MLFNPLDRGQLVTQLHDIGLHAGDLVMVHTSLRAIGAIAGGPQTLLDALLEVLGAHGTLAAYVSWKHSSYDATLDGRTLSARERARWPLFDPSAAAPHEGFGYFNQFVCRHPAVHRSAHPTANIAAIGCRAAELTADHSLLDGYAPGSPLGRIVAAPGRVLMLGAPPGSLTVLHLAQAIARIPGKRRVRYEVPLLIDGERCWRQAEEFDTNGLLDQFVDNGFDDIAAIATDYVLEERGRRGRVGRANCWLFDAQDLVSFGVSWLERRFG</sequence>
<dbReference type="InterPro" id="IPR003679">
    <property type="entry name" value="Amioglycoside_AcTrfase"/>
</dbReference>
<dbReference type="SUPFAM" id="SSF110710">
    <property type="entry name" value="TTHA0583/YokD-like"/>
    <property type="match status" value="1"/>
</dbReference>
<dbReference type="PANTHER" id="PTHR11104">
    <property type="entry name" value="AMINOGLYCOSIDE N3-ACETYLTRANSFERASE"/>
    <property type="match status" value="1"/>
</dbReference>
<accession>A0A934WMK6</accession>
<dbReference type="RefSeq" id="WP_201170319.1">
    <property type="nucleotide sequence ID" value="NZ_JAEPWM010000003.1"/>
</dbReference>
<keyword evidence="5" id="KW-0046">Antibiotic resistance</keyword>
<dbReference type="GO" id="GO:0046353">
    <property type="term" value="F:aminoglycoside 3-N-acetyltransferase activity"/>
    <property type="evidence" value="ECO:0007669"/>
    <property type="project" value="UniProtKB-EC"/>
</dbReference>
<comment type="similarity">
    <text evidence="1 5">Belongs to the antibiotic N-acetyltransferase family.</text>
</comment>
<comment type="caution">
    <text evidence="6">The sequence shown here is derived from an EMBL/GenBank/DDBJ whole genome shotgun (WGS) entry which is preliminary data.</text>
</comment>
<evidence type="ECO:0000313" key="7">
    <source>
        <dbReference type="Proteomes" id="UP000630528"/>
    </source>
</evidence>
<dbReference type="EMBL" id="JAEPWM010000003">
    <property type="protein sequence ID" value="MBK6006603.1"/>
    <property type="molecule type" value="Genomic_DNA"/>
</dbReference>
<comment type="catalytic activity">
    <reaction evidence="5">
        <text>a 2-deoxystreptamine antibiotic + acetyl-CoA = an N(3)-acetyl-2-deoxystreptamine antibiotic + CoA + H(+)</text>
        <dbReference type="Rhea" id="RHEA:12665"/>
        <dbReference type="ChEBI" id="CHEBI:15378"/>
        <dbReference type="ChEBI" id="CHEBI:57287"/>
        <dbReference type="ChEBI" id="CHEBI:57288"/>
        <dbReference type="ChEBI" id="CHEBI:57921"/>
        <dbReference type="ChEBI" id="CHEBI:77452"/>
        <dbReference type="EC" id="2.3.1.81"/>
    </reaction>
</comment>